<name>A0A8H9HFW7_KITAU</name>
<evidence type="ECO:0000256" key="1">
    <source>
        <dbReference type="SAM" id="MobiDB-lite"/>
    </source>
</evidence>
<sequence length="215" mass="20713">MAGPGPSSKVSATVRPPEAVEPITLVAVPGWAGGGAGVPVAGVVAGEVVRAVAAGWAGALGVPDAPGVPDVPDALGVPDVPDTPDVPGFAAADGAAGPEPVAPSEPVAGAVVEAAVPVGCCWGEAEPGVAAAVVGCSAPLAVPHADRPRTAATAMQPATSRLRPAAGRAGRTGRAGRAGRIGWAGRRRAAFRCMAAAPEGREGCRSIGPSVRTTG</sequence>
<dbReference type="AlphaFoldDB" id="A0A8H9HFW7"/>
<accession>A0A8H9HFW7</accession>
<proteinExistence type="predicted"/>
<feature type="region of interest" description="Disordered" evidence="1">
    <location>
        <begin position="147"/>
        <end position="177"/>
    </location>
</feature>
<reference evidence="2" key="2">
    <citation type="submission" date="2020-09" db="EMBL/GenBank/DDBJ databases">
        <authorList>
            <person name="Sun Q."/>
            <person name="Ohkuma M."/>
        </authorList>
    </citation>
    <scope>NUCLEOTIDE SEQUENCE</scope>
    <source>
        <strain evidence="2">JCM 4434</strain>
    </source>
</reference>
<organism evidence="2 3">
    <name type="scientific">Kitasatospora aureofaciens</name>
    <name type="common">Streptomyces aureofaciens</name>
    <dbReference type="NCBI Taxonomy" id="1894"/>
    <lineage>
        <taxon>Bacteria</taxon>
        <taxon>Bacillati</taxon>
        <taxon>Actinomycetota</taxon>
        <taxon>Actinomycetes</taxon>
        <taxon>Kitasatosporales</taxon>
        <taxon>Streptomycetaceae</taxon>
        <taxon>Kitasatospora</taxon>
    </lineage>
</organism>
<reference evidence="2" key="1">
    <citation type="journal article" date="2014" name="Int. J. Syst. Evol. Microbiol.">
        <title>Complete genome sequence of Corynebacterium casei LMG S-19264T (=DSM 44701T), isolated from a smear-ripened cheese.</title>
        <authorList>
            <consortium name="US DOE Joint Genome Institute (JGI-PGF)"/>
            <person name="Walter F."/>
            <person name="Albersmeier A."/>
            <person name="Kalinowski J."/>
            <person name="Ruckert C."/>
        </authorList>
    </citation>
    <scope>NUCLEOTIDE SEQUENCE</scope>
    <source>
        <strain evidence="2">JCM 4434</strain>
    </source>
</reference>
<gene>
    <name evidence="2" type="ORF">GCM10010502_11920</name>
</gene>
<comment type="caution">
    <text evidence="2">The sequence shown here is derived from an EMBL/GenBank/DDBJ whole genome shotgun (WGS) entry which is preliminary data.</text>
</comment>
<dbReference type="EMBL" id="BMUB01000002">
    <property type="protein sequence ID" value="GGU62708.1"/>
    <property type="molecule type" value="Genomic_DNA"/>
</dbReference>
<evidence type="ECO:0000313" key="3">
    <source>
        <dbReference type="Proteomes" id="UP000610124"/>
    </source>
</evidence>
<evidence type="ECO:0000313" key="2">
    <source>
        <dbReference type="EMBL" id="GGU62708.1"/>
    </source>
</evidence>
<protein>
    <submittedName>
        <fullName evidence="2">Uncharacterized protein</fullName>
    </submittedName>
</protein>
<dbReference type="Proteomes" id="UP000610124">
    <property type="component" value="Unassembled WGS sequence"/>
</dbReference>